<dbReference type="AlphaFoldDB" id="A0A6H1U9Q2"/>
<feature type="domain" description="NADH:quinone oxidoreductase/Mrp antiporter transmembrane" evidence="6">
    <location>
        <begin position="129"/>
        <end position="432"/>
    </location>
</feature>
<feature type="transmembrane region" description="Helical" evidence="5">
    <location>
        <begin position="46"/>
        <end position="66"/>
    </location>
</feature>
<dbReference type="HAMAP" id="MF_00445">
    <property type="entry name" value="NDH1_NuoN_1"/>
    <property type="match status" value="1"/>
</dbReference>
<dbReference type="RefSeq" id="YP_009774166.1">
    <property type="nucleotide sequence ID" value="NC_047435.1"/>
</dbReference>
<evidence type="ECO:0000256" key="1">
    <source>
        <dbReference type="ARBA" id="ARBA00004141"/>
    </source>
</evidence>
<feature type="transmembrane region" description="Helical" evidence="5">
    <location>
        <begin position="133"/>
        <end position="152"/>
    </location>
</feature>
<feature type="transmembrane region" description="Helical" evidence="5">
    <location>
        <begin position="377"/>
        <end position="397"/>
    </location>
</feature>
<accession>A0A6H1U9Q2</accession>
<evidence type="ECO:0000256" key="3">
    <source>
        <dbReference type="ARBA" id="ARBA00022989"/>
    </source>
</evidence>
<feature type="transmembrane region" description="Helical" evidence="5">
    <location>
        <begin position="417"/>
        <end position="437"/>
    </location>
</feature>
<reference evidence="7" key="1">
    <citation type="submission" date="2020-03" db="EMBL/GenBank/DDBJ databases">
        <title>Complete organellar genome analysis of the invasive marine red alga Caulacanthus okamurae (Caulacanthaceae, Rhodophyta) from Moss Landing, California, USA.</title>
        <authorList>
            <person name="Hughey J.R."/>
        </authorList>
    </citation>
    <scope>NUCLEOTIDE SEQUENCE</scope>
</reference>
<feature type="transmembrane region" description="Helical" evidence="5">
    <location>
        <begin position="280"/>
        <end position="301"/>
    </location>
</feature>
<gene>
    <name evidence="7" type="primary">nad2</name>
</gene>
<evidence type="ECO:0000256" key="4">
    <source>
        <dbReference type="ARBA" id="ARBA00023136"/>
    </source>
</evidence>
<protein>
    <submittedName>
        <fullName evidence="7">NADH dehydrogenase subunit 2</fullName>
    </submittedName>
</protein>
<feature type="transmembrane region" description="Helical" evidence="5">
    <location>
        <begin position="15"/>
        <end position="34"/>
    </location>
</feature>
<dbReference type="InterPro" id="IPR001750">
    <property type="entry name" value="ND/Mrp_TM"/>
</dbReference>
<dbReference type="NCBIfam" id="TIGR01770">
    <property type="entry name" value="NDH_I_N"/>
    <property type="match status" value="1"/>
</dbReference>
<dbReference type="GO" id="GO:0016020">
    <property type="term" value="C:membrane"/>
    <property type="evidence" value="ECO:0007669"/>
    <property type="project" value="UniProtKB-SubCell"/>
</dbReference>
<feature type="transmembrane region" description="Helical" evidence="5">
    <location>
        <begin position="308"/>
        <end position="329"/>
    </location>
</feature>
<feature type="transmembrane region" description="Helical" evidence="5">
    <location>
        <begin position="335"/>
        <end position="356"/>
    </location>
</feature>
<keyword evidence="3 5" id="KW-1133">Transmembrane helix</keyword>
<keyword evidence="2 5" id="KW-0812">Transmembrane</keyword>
<dbReference type="GO" id="GO:0008137">
    <property type="term" value="F:NADH dehydrogenase (ubiquinone) activity"/>
    <property type="evidence" value="ECO:0007669"/>
    <property type="project" value="InterPro"/>
</dbReference>
<dbReference type="EMBL" id="MT193839">
    <property type="protein sequence ID" value="QIZ74783.1"/>
    <property type="molecule type" value="Genomic_DNA"/>
</dbReference>
<organism evidence="7">
    <name type="scientific">Caulacanthus okamurae</name>
    <dbReference type="NCBI Taxonomy" id="152008"/>
    <lineage>
        <taxon>Eukaryota</taxon>
        <taxon>Rhodophyta</taxon>
        <taxon>Florideophyceae</taxon>
        <taxon>Rhodymeniophycidae</taxon>
        <taxon>Gigartinales</taxon>
        <taxon>Caulacanthaceae</taxon>
        <taxon>Caulacanthus</taxon>
    </lineage>
</organism>
<feature type="transmembrane region" description="Helical" evidence="5">
    <location>
        <begin position="164"/>
        <end position="190"/>
    </location>
</feature>
<evidence type="ECO:0000256" key="2">
    <source>
        <dbReference type="ARBA" id="ARBA00022692"/>
    </source>
</evidence>
<keyword evidence="7" id="KW-0496">Mitochondrion</keyword>
<keyword evidence="4 5" id="KW-0472">Membrane</keyword>
<proteinExistence type="inferred from homology"/>
<geneLocation type="mitochondrion" evidence="7"/>
<dbReference type="Pfam" id="PF00361">
    <property type="entry name" value="Proton_antipo_M"/>
    <property type="match status" value="1"/>
</dbReference>
<comment type="subcellular location">
    <subcellularLocation>
        <location evidence="1">Membrane</location>
        <topology evidence="1">Multi-pass membrane protein</topology>
    </subcellularLocation>
</comment>
<feature type="transmembrane region" description="Helical" evidence="5">
    <location>
        <begin position="210"/>
        <end position="231"/>
    </location>
</feature>
<feature type="transmembrane region" description="Helical" evidence="5">
    <location>
        <begin position="78"/>
        <end position="97"/>
    </location>
</feature>
<dbReference type="PANTHER" id="PTHR22773">
    <property type="entry name" value="NADH DEHYDROGENASE"/>
    <property type="match status" value="1"/>
</dbReference>
<evidence type="ECO:0000259" key="6">
    <source>
        <dbReference type="Pfam" id="PF00361"/>
    </source>
</evidence>
<sequence>MNNFLYNVYPLLPEIFLTLTSCVLLFYGVIYSVSKGAPLLTKSCSLLTFQGSVLSLILLFSQELFYGLIWNEFLVVDFFTYEIKAFVIFSFSLWLLISTSYASYEKVNSFEYWVLILLALIAVLLIVQAYDFLIVYLCIEFQSLIFYILASLKRTSEFSTEAGLKYFVLGAFSSAVLLFGISLVYGLTGLTNLNDFSKFFTNVFLIDNHLLVGTMLGLILIIVALLFKLGVAPFHMWVPDVYEGSPTSVTAFFSIIPKLAVLSLICRLLVFSFYDFIDLWYGLILSCAFISILVGSLNAFTQKKWKRFFAFSSINNAGFFLLALLQGNGESLSNLFFYVIIYMVSMIGVFAILMSLRFFINNNHYQSRYLSDLSGMLRLNPAISIAFLFILFSMAGIPPLAGFFSKIFILLPVLQNGAFGVSIAIIILSCISCFYYIRLIKMMYFDEPNAWTYLYPMDKPNSVILGLVILFIVFLSYDIEVVFLVSKLCSLAFSN</sequence>
<feature type="transmembrane region" description="Helical" evidence="5">
    <location>
        <begin position="252"/>
        <end position="274"/>
    </location>
</feature>
<dbReference type="GO" id="GO:0042773">
    <property type="term" value="P:ATP synthesis coupled electron transport"/>
    <property type="evidence" value="ECO:0007669"/>
    <property type="project" value="InterPro"/>
</dbReference>
<feature type="transmembrane region" description="Helical" evidence="5">
    <location>
        <begin position="463"/>
        <end position="485"/>
    </location>
</feature>
<evidence type="ECO:0000256" key="5">
    <source>
        <dbReference type="SAM" id="Phobius"/>
    </source>
</evidence>
<evidence type="ECO:0000313" key="7">
    <source>
        <dbReference type="EMBL" id="QIZ74783.1"/>
    </source>
</evidence>
<dbReference type="InterPro" id="IPR010096">
    <property type="entry name" value="NADH-Q_OxRdtase_suN/2"/>
</dbReference>
<feature type="transmembrane region" description="Helical" evidence="5">
    <location>
        <begin position="109"/>
        <end position="127"/>
    </location>
</feature>
<dbReference type="GeneID" id="54615804"/>
<name>A0A6H1U9Q2_9FLOR</name>